<evidence type="ECO:0000313" key="16">
    <source>
        <dbReference type="EMBL" id="QFQ91212.1"/>
    </source>
</evidence>
<dbReference type="InterPro" id="IPR049560">
    <property type="entry name" value="MeTrfase_RsmB-F_NOP2_cat"/>
</dbReference>
<evidence type="ECO:0000259" key="15">
    <source>
        <dbReference type="PROSITE" id="PS51686"/>
    </source>
</evidence>
<evidence type="ECO:0000256" key="9">
    <source>
        <dbReference type="ARBA" id="ARBA00022691"/>
    </source>
</evidence>
<dbReference type="EC" id="2.1.1.176" evidence="4"/>
<dbReference type="GO" id="GO:0005737">
    <property type="term" value="C:cytoplasm"/>
    <property type="evidence" value="ECO:0007669"/>
    <property type="project" value="UniProtKB-SubCell"/>
</dbReference>
<dbReference type="SUPFAM" id="SSF48013">
    <property type="entry name" value="NusB-like"/>
    <property type="match status" value="1"/>
</dbReference>
<dbReference type="Pfam" id="PF01029">
    <property type="entry name" value="NusB"/>
    <property type="match status" value="1"/>
</dbReference>
<evidence type="ECO:0000256" key="3">
    <source>
        <dbReference type="ARBA" id="ARBA00007494"/>
    </source>
</evidence>
<accession>A0A5P8JQL0</accession>
<evidence type="ECO:0000256" key="14">
    <source>
        <dbReference type="PROSITE-ProRule" id="PRU01023"/>
    </source>
</evidence>
<keyword evidence="5" id="KW-0963">Cytoplasm</keyword>
<feature type="binding site" evidence="14">
    <location>
        <begin position="258"/>
        <end position="264"/>
    </location>
    <ligand>
        <name>S-adenosyl-L-methionine</name>
        <dbReference type="ChEBI" id="CHEBI:59789"/>
    </ligand>
</feature>
<dbReference type="AlphaFoldDB" id="A0A5P8JQL0"/>
<evidence type="ECO:0000256" key="7">
    <source>
        <dbReference type="ARBA" id="ARBA00022603"/>
    </source>
</evidence>
<dbReference type="Gene3D" id="1.10.940.10">
    <property type="entry name" value="NusB-like"/>
    <property type="match status" value="1"/>
</dbReference>
<evidence type="ECO:0000256" key="6">
    <source>
        <dbReference type="ARBA" id="ARBA00022552"/>
    </source>
</evidence>
<dbReference type="InterPro" id="IPR004573">
    <property type="entry name" value="rRNA_ssu_MeTfrase_B"/>
</dbReference>
<dbReference type="FunFam" id="1.10.940.10:FF:000006">
    <property type="entry name" value="16S rRNA (Cytosine(967)-C(5))-methyltransferase RsmB"/>
    <property type="match status" value="1"/>
</dbReference>
<dbReference type="CDD" id="cd02440">
    <property type="entry name" value="AdoMet_MTases"/>
    <property type="match status" value="1"/>
</dbReference>
<dbReference type="NCBIfam" id="NF011494">
    <property type="entry name" value="PRK14902.1"/>
    <property type="match status" value="1"/>
</dbReference>
<feature type="binding site" evidence="14">
    <location>
        <position position="312"/>
    </location>
    <ligand>
        <name>S-adenosyl-L-methionine</name>
        <dbReference type="ChEBI" id="CHEBI:59789"/>
    </ligand>
</feature>
<feature type="active site" description="Nucleophile" evidence="14">
    <location>
        <position position="384"/>
    </location>
</feature>
<dbReference type="InterPro" id="IPR018314">
    <property type="entry name" value="RsmB/NOL1/NOP2-like_CS"/>
</dbReference>
<evidence type="ECO:0000313" key="17">
    <source>
        <dbReference type="Proteomes" id="UP000388452"/>
    </source>
</evidence>
<gene>
    <name evidence="16" type="primary">rsmB</name>
    <name evidence="16" type="ORF">LM010_07140</name>
</gene>
<comment type="similarity">
    <text evidence="3 14">Belongs to the class I-like SAM-binding methyltransferase superfamily. RsmB/NOP family.</text>
</comment>
<dbReference type="GO" id="GO:0006355">
    <property type="term" value="P:regulation of DNA-templated transcription"/>
    <property type="evidence" value="ECO:0007669"/>
    <property type="project" value="InterPro"/>
</dbReference>
<keyword evidence="9 14" id="KW-0949">S-adenosyl-L-methionine</keyword>
<evidence type="ECO:0000256" key="13">
    <source>
        <dbReference type="ARBA" id="ARBA00047283"/>
    </source>
</evidence>
<reference evidence="16 17" key="1">
    <citation type="submission" date="2019-10" db="EMBL/GenBank/DDBJ databases">
        <title>Genome sequencing of Lactobacillus manihotivorans.</title>
        <authorList>
            <person name="Kim K."/>
        </authorList>
    </citation>
    <scope>NUCLEOTIDE SEQUENCE [LARGE SCALE GENOMIC DNA]</scope>
    <source>
        <strain evidence="16 17">LM010</strain>
    </source>
</reference>
<feature type="binding site" evidence="14">
    <location>
        <position position="284"/>
    </location>
    <ligand>
        <name>S-adenosyl-L-methionine</name>
        <dbReference type="ChEBI" id="CHEBI:59789"/>
    </ligand>
</feature>
<evidence type="ECO:0000256" key="10">
    <source>
        <dbReference type="ARBA" id="ARBA00022884"/>
    </source>
</evidence>
<feature type="binding site" evidence="14">
    <location>
        <position position="331"/>
    </location>
    <ligand>
        <name>S-adenosyl-L-methionine</name>
        <dbReference type="ChEBI" id="CHEBI:59789"/>
    </ligand>
</feature>
<dbReference type="PANTHER" id="PTHR22807">
    <property type="entry name" value="NOP2 YEAST -RELATED NOL1/NOP2/FMU SUN DOMAIN-CONTAINING"/>
    <property type="match status" value="1"/>
</dbReference>
<comment type="catalytic activity">
    <reaction evidence="13">
        <text>cytidine(967) in 16S rRNA + S-adenosyl-L-methionine = 5-methylcytidine(967) in 16S rRNA + S-adenosyl-L-homocysteine + H(+)</text>
        <dbReference type="Rhea" id="RHEA:42748"/>
        <dbReference type="Rhea" id="RHEA-COMP:10219"/>
        <dbReference type="Rhea" id="RHEA-COMP:10220"/>
        <dbReference type="ChEBI" id="CHEBI:15378"/>
        <dbReference type="ChEBI" id="CHEBI:57856"/>
        <dbReference type="ChEBI" id="CHEBI:59789"/>
        <dbReference type="ChEBI" id="CHEBI:74483"/>
        <dbReference type="ChEBI" id="CHEBI:82748"/>
        <dbReference type="EC" id="2.1.1.176"/>
    </reaction>
</comment>
<dbReference type="Proteomes" id="UP000388452">
    <property type="component" value="Chromosome"/>
</dbReference>
<dbReference type="GO" id="GO:0003723">
    <property type="term" value="F:RNA binding"/>
    <property type="evidence" value="ECO:0007669"/>
    <property type="project" value="UniProtKB-UniRule"/>
</dbReference>
<evidence type="ECO:0000256" key="5">
    <source>
        <dbReference type="ARBA" id="ARBA00022490"/>
    </source>
</evidence>
<organism evidence="16 17">
    <name type="scientific">Lacticaseibacillus manihotivorans</name>
    <dbReference type="NCBI Taxonomy" id="88233"/>
    <lineage>
        <taxon>Bacteria</taxon>
        <taxon>Bacillati</taxon>
        <taxon>Bacillota</taxon>
        <taxon>Bacilli</taxon>
        <taxon>Lactobacillales</taxon>
        <taxon>Lactobacillaceae</taxon>
        <taxon>Lacticaseibacillus</taxon>
    </lineage>
</organism>
<dbReference type="Gene3D" id="3.30.70.1170">
    <property type="entry name" value="Sun protein, domain 3"/>
    <property type="match status" value="1"/>
</dbReference>
<dbReference type="InterPro" id="IPR029063">
    <property type="entry name" value="SAM-dependent_MTases_sf"/>
</dbReference>
<evidence type="ECO:0000256" key="11">
    <source>
        <dbReference type="ARBA" id="ARBA00030399"/>
    </source>
</evidence>
<dbReference type="Pfam" id="PF01189">
    <property type="entry name" value="Methyltr_RsmB-F"/>
    <property type="match status" value="1"/>
</dbReference>
<keyword evidence="8 14" id="KW-0808">Transferase</keyword>
<evidence type="ECO:0000256" key="2">
    <source>
        <dbReference type="ARBA" id="ARBA00004496"/>
    </source>
</evidence>
<dbReference type="Pfam" id="PF22458">
    <property type="entry name" value="RsmF-B_ferredox"/>
    <property type="match status" value="1"/>
</dbReference>
<name>A0A5P8JQL0_9LACO</name>
<evidence type="ECO:0000256" key="4">
    <source>
        <dbReference type="ARBA" id="ARBA00012140"/>
    </source>
</evidence>
<dbReference type="RefSeq" id="WP_152164715.1">
    <property type="nucleotide sequence ID" value="NZ_CP045068.1"/>
</dbReference>
<protein>
    <recommendedName>
        <fullName evidence="4">16S rRNA (cytosine(967)-C(5))-methyltransferase</fullName>
        <ecNumber evidence="4">2.1.1.176</ecNumber>
    </recommendedName>
    <alternativeName>
        <fullName evidence="11">16S rRNA m5C967 methyltransferase</fullName>
    </alternativeName>
    <alternativeName>
        <fullName evidence="12">rRNA (cytosine-C(5)-)-methyltransferase RsmB</fullName>
    </alternativeName>
</protein>
<dbReference type="InterPro" id="IPR001678">
    <property type="entry name" value="MeTrfase_RsmB-F_NOP2_dom"/>
</dbReference>
<evidence type="ECO:0000256" key="8">
    <source>
        <dbReference type="ARBA" id="ARBA00022679"/>
    </source>
</evidence>
<dbReference type="PROSITE" id="PS51686">
    <property type="entry name" value="SAM_MT_RSMB_NOP"/>
    <property type="match status" value="1"/>
</dbReference>
<keyword evidence="10 14" id="KW-0694">RNA-binding</keyword>
<dbReference type="FunFam" id="3.40.50.150:FF:000022">
    <property type="entry name" value="Ribosomal RNA small subunit methyltransferase B"/>
    <property type="match status" value="1"/>
</dbReference>
<evidence type="ECO:0000256" key="1">
    <source>
        <dbReference type="ARBA" id="ARBA00002724"/>
    </source>
</evidence>
<evidence type="ECO:0000256" key="12">
    <source>
        <dbReference type="ARBA" id="ARBA00031088"/>
    </source>
</evidence>
<comment type="subcellular location">
    <subcellularLocation>
        <location evidence="2">Cytoplasm</location>
    </subcellularLocation>
</comment>
<dbReference type="PRINTS" id="PR02008">
    <property type="entry name" value="RCMTFAMILY"/>
</dbReference>
<dbReference type="EMBL" id="CP045068">
    <property type="protein sequence ID" value="QFQ91212.1"/>
    <property type="molecule type" value="Genomic_DNA"/>
</dbReference>
<dbReference type="GO" id="GO:0008649">
    <property type="term" value="F:rRNA methyltransferase activity"/>
    <property type="evidence" value="ECO:0007669"/>
    <property type="project" value="InterPro"/>
</dbReference>
<dbReference type="PANTHER" id="PTHR22807:SF53">
    <property type="entry name" value="RIBOSOMAL RNA SMALL SUBUNIT METHYLTRANSFERASE B-RELATED"/>
    <property type="match status" value="1"/>
</dbReference>
<dbReference type="NCBIfam" id="TIGR00563">
    <property type="entry name" value="rsmB"/>
    <property type="match status" value="1"/>
</dbReference>
<sequence length="447" mass="49161">MVKPNPRNLAVTVLEKVEKQGSYSNLTLDATLKKYTLDPRDAHLLTNIVYGVIQHRLTLDFYLAPFVKNRKLDAWVRVLLEGAVYQMVYLDKVPERAIFYDATEIAKRRGKLGVAKFVTAILRNLQRQGVPSLDTIKDPIDRLSIESSTPRWLVDMLINEQGLEKTQSILSVINQPASASIRVNTQKHTVAQLQEQLVDRFPEIVPSKVAPAGLVSPGGHLAGAPEFEYGMFTMQDESSMLVAPSMTLKPNFEVLDACAAPGGKTTHIAEYLDEAAGGKVVALDLHPHKVKLIAKNAARLGLADRVDAWAMDAREAQDTFAPASFDRVLVDAPCSGLGLIRRKPEIKYEKKPEDLQHLPEIQGAILNSVAGLVKVGGRLTYSTCTMAKAENQNVVAAFLAAHPDYHQIPTPGLERLDKAHSAPALQLFPDDYGTDGFFIATLERIGE</sequence>
<proteinExistence type="inferred from homology"/>
<dbReference type="SUPFAM" id="SSF53335">
    <property type="entry name" value="S-adenosyl-L-methionine-dependent methyltransferases"/>
    <property type="match status" value="1"/>
</dbReference>
<dbReference type="PROSITE" id="PS01153">
    <property type="entry name" value="NOL1_NOP2_SUN"/>
    <property type="match status" value="1"/>
</dbReference>
<dbReference type="InterPro" id="IPR023267">
    <property type="entry name" value="RCMT"/>
</dbReference>
<dbReference type="InterPro" id="IPR054728">
    <property type="entry name" value="RsmB-like_ferredoxin"/>
</dbReference>
<dbReference type="InterPro" id="IPR006027">
    <property type="entry name" value="NusB_RsmB_TIM44"/>
</dbReference>
<dbReference type="InterPro" id="IPR035926">
    <property type="entry name" value="NusB-like_sf"/>
</dbReference>
<keyword evidence="6" id="KW-0698">rRNA processing</keyword>
<keyword evidence="7 14" id="KW-0489">Methyltransferase</keyword>
<dbReference type="Gene3D" id="3.40.50.150">
    <property type="entry name" value="Vaccinia Virus protein VP39"/>
    <property type="match status" value="1"/>
</dbReference>
<feature type="domain" description="SAM-dependent MTase RsmB/NOP-type" evidence="15">
    <location>
        <begin position="169"/>
        <end position="445"/>
    </location>
</feature>
<comment type="function">
    <text evidence="1">Specifically methylates the cytosine at position 967 (m5C967) of 16S rRNA.</text>
</comment>